<dbReference type="Gene3D" id="3.30.565.10">
    <property type="entry name" value="Histidine kinase-like ATPase, C-terminal domain"/>
    <property type="match status" value="1"/>
</dbReference>
<reference evidence="3 4" key="1">
    <citation type="submission" date="2016-06" db="EMBL/GenBank/DDBJ databases">
        <title>Evolution of pathogenesis and genome organization in the Tremellales.</title>
        <authorList>
            <person name="Cuomo C."/>
            <person name="Litvintseva A."/>
            <person name="Heitman J."/>
            <person name="Chen Y."/>
            <person name="Sun S."/>
            <person name="Springer D."/>
            <person name="Dromer F."/>
            <person name="Young S."/>
            <person name="Zeng Q."/>
            <person name="Chapman S."/>
            <person name="Gujja S."/>
            <person name="Saif S."/>
            <person name="Birren B."/>
        </authorList>
    </citation>
    <scope>NUCLEOTIDE SEQUENCE [LARGE SCALE GENOMIC DNA]</scope>
    <source>
        <strain evidence="3 4">ATCC 28783</strain>
    </source>
</reference>
<dbReference type="GO" id="GO:0010906">
    <property type="term" value="P:regulation of glucose metabolic process"/>
    <property type="evidence" value="ECO:0007669"/>
    <property type="project" value="TreeGrafter"/>
</dbReference>
<dbReference type="InParanoid" id="A0A4Q1BNM1"/>
<keyword evidence="4" id="KW-1185">Reference proteome</keyword>
<gene>
    <name evidence="3" type="ORF">M231_03302</name>
</gene>
<dbReference type="SUPFAM" id="SSF55874">
    <property type="entry name" value="ATPase domain of HSP90 chaperone/DNA topoisomerase II/histidine kinase"/>
    <property type="match status" value="1"/>
</dbReference>
<dbReference type="PANTHER" id="PTHR11947:SF3">
    <property type="entry name" value="[PYRUVATE DEHYDROGENASE (ACETYL-TRANSFERRING)] KINASE, MITOCHONDRIAL"/>
    <property type="match status" value="1"/>
</dbReference>
<dbReference type="PANTHER" id="PTHR11947">
    <property type="entry name" value="PYRUVATE DEHYDROGENASE KINASE"/>
    <property type="match status" value="1"/>
</dbReference>
<dbReference type="GO" id="GO:0005759">
    <property type="term" value="C:mitochondrial matrix"/>
    <property type="evidence" value="ECO:0007669"/>
    <property type="project" value="UniProtKB-SubCell"/>
</dbReference>
<evidence type="ECO:0000313" key="3">
    <source>
        <dbReference type="EMBL" id="RXK39469.1"/>
    </source>
</evidence>
<comment type="subcellular location">
    <subcellularLocation>
        <location evidence="1">Mitochondrion matrix</location>
    </subcellularLocation>
</comment>
<keyword evidence="1" id="KW-0547">Nucleotide-binding</keyword>
<dbReference type="AlphaFoldDB" id="A0A4Q1BNM1"/>
<dbReference type="STRING" id="5217.A0A4Q1BNM1"/>
<keyword evidence="1" id="KW-0067">ATP-binding</keyword>
<evidence type="ECO:0000256" key="2">
    <source>
        <dbReference type="SAM" id="MobiDB-lite"/>
    </source>
</evidence>
<keyword evidence="1" id="KW-0496">Mitochondrion</keyword>
<comment type="similarity">
    <text evidence="1">Belongs to the PDK/BCKDK protein kinase family.</text>
</comment>
<dbReference type="VEuPathDB" id="FungiDB:TREMEDRAFT_27661"/>
<keyword evidence="1" id="KW-0808">Transferase</keyword>
<comment type="caution">
    <text evidence="3">The sequence shown here is derived from an EMBL/GenBank/DDBJ whole genome shotgun (WGS) entry which is preliminary data.</text>
</comment>
<feature type="region of interest" description="Disordered" evidence="2">
    <location>
        <begin position="51"/>
        <end position="72"/>
    </location>
</feature>
<dbReference type="InterPro" id="IPR036890">
    <property type="entry name" value="HATPase_C_sf"/>
</dbReference>
<organism evidence="3 4">
    <name type="scientific">Tremella mesenterica</name>
    <name type="common">Jelly fungus</name>
    <dbReference type="NCBI Taxonomy" id="5217"/>
    <lineage>
        <taxon>Eukaryota</taxon>
        <taxon>Fungi</taxon>
        <taxon>Dikarya</taxon>
        <taxon>Basidiomycota</taxon>
        <taxon>Agaricomycotina</taxon>
        <taxon>Tremellomycetes</taxon>
        <taxon>Tremellales</taxon>
        <taxon>Tremellaceae</taxon>
        <taxon>Tremella</taxon>
    </lineage>
</organism>
<keyword evidence="1" id="KW-0418">Kinase</keyword>
<proteinExistence type="inferred from homology"/>
<evidence type="ECO:0000313" key="4">
    <source>
        <dbReference type="Proteomes" id="UP000289152"/>
    </source>
</evidence>
<dbReference type="EC" id="2.7.11.-" evidence="1"/>
<dbReference type="InterPro" id="IPR039028">
    <property type="entry name" value="BCKD/PDK"/>
</dbReference>
<dbReference type="EMBL" id="SDIL01000031">
    <property type="protein sequence ID" value="RXK39469.1"/>
    <property type="molecule type" value="Genomic_DNA"/>
</dbReference>
<dbReference type="OrthoDB" id="241648at2759"/>
<evidence type="ECO:0000256" key="1">
    <source>
        <dbReference type="RuleBase" id="RU366032"/>
    </source>
</evidence>
<accession>A0A4Q1BNM1</accession>
<protein>
    <recommendedName>
        <fullName evidence="1">Protein-serine/threonine kinase</fullName>
        <ecNumber evidence="1">2.7.11.-</ecNumber>
    </recommendedName>
</protein>
<dbReference type="Proteomes" id="UP000289152">
    <property type="component" value="Unassembled WGS sequence"/>
</dbReference>
<sequence length="72" mass="7907">MSDEGLEANIESSDFKAPMAGFGYGLPLSRLYARFFGGDLRLISMDGYGTAVNPSNNHRHPRKVYTGPEVVQ</sequence>
<dbReference type="GO" id="GO:0005524">
    <property type="term" value="F:ATP binding"/>
    <property type="evidence" value="ECO:0007669"/>
    <property type="project" value="UniProtKB-UniRule"/>
</dbReference>
<dbReference type="GO" id="GO:0004740">
    <property type="term" value="F:pyruvate dehydrogenase (acetyl-transferring) kinase activity"/>
    <property type="evidence" value="ECO:0007669"/>
    <property type="project" value="TreeGrafter"/>
</dbReference>
<name>A0A4Q1BNM1_TREME</name>